<gene>
    <name evidence="2" type="ORF">GGX14DRAFT_568712</name>
</gene>
<dbReference type="Proteomes" id="UP001219525">
    <property type="component" value="Unassembled WGS sequence"/>
</dbReference>
<evidence type="ECO:0000313" key="3">
    <source>
        <dbReference type="Proteomes" id="UP001219525"/>
    </source>
</evidence>
<feature type="compositionally biased region" description="Pro residues" evidence="1">
    <location>
        <begin position="89"/>
        <end position="99"/>
    </location>
</feature>
<evidence type="ECO:0000313" key="2">
    <source>
        <dbReference type="EMBL" id="KAJ7205815.1"/>
    </source>
</evidence>
<feature type="compositionally biased region" description="Pro residues" evidence="1">
    <location>
        <begin position="72"/>
        <end position="82"/>
    </location>
</feature>
<protein>
    <submittedName>
        <fullName evidence="2">Uncharacterized protein</fullName>
    </submittedName>
</protein>
<dbReference type="EMBL" id="JARJCW010000042">
    <property type="protein sequence ID" value="KAJ7205815.1"/>
    <property type="molecule type" value="Genomic_DNA"/>
</dbReference>
<feature type="compositionally biased region" description="Pro residues" evidence="1">
    <location>
        <begin position="43"/>
        <end position="55"/>
    </location>
</feature>
<proteinExistence type="predicted"/>
<comment type="caution">
    <text evidence="2">The sequence shown here is derived from an EMBL/GenBank/DDBJ whole genome shotgun (WGS) entry which is preliminary data.</text>
</comment>
<keyword evidence="3" id="KW-1185">Reference proteome</keyword>
<feature type="region of interest" description="Disordered" evidence="1">
    <location>
        <begin position="1"/>
        <end position="103"/>
    </location>
</feature>
<feature type="compositionally biased region" description="Low complexity" evidence="1">
    <location>
        <begin position="56"/>
        <end position="71"/>
    </location>
</feature>
<organism evidence="2 3">
    <name type="scientific">Mycena pura</name>
    <dbReference type="NCBI Taxonomy" id="153505"/>
    <lineage>
        <taxon>Eukaryota</taxon>
        <taxon>Fungi</taxon>
        <taxon>Dikarya</taxon>
        <taxon>Basidiomycota</taxon>
        <taxon>Agaricomycotina</taxon>
        <taxon>Agaricomycetes</taxon>
        <taxon>Agaricomycetidae</taxon>
        <taxon>Agaricales</taxon>
        <taxon>Marasmiineae</taxon>
        <taxon>Mycenaceae</taxon>
        <taxon>Mycena</taxon>
    </lineage>
</organism>
<reference evidence="2" key="1">
    <citation type="submission" date="2023-03" db="EMBL/GenBank/DDBJ databases">
        <title>Massive genome expansion in bonnet fungi (Mycena s.s.) driven by repeated elements and novel gene families across ecological guilds.</title>
        <authorList>
            <consortium name="Lawrence Berkeley National Laboratory"/>
            <person name="Harder C.B."/>
            <person name="Miyauchi S."/>
            <person name="Viragh M."/>
            <person name="Kuo A."/>
            <person name="Thoen E."/>
            <person name="Andreopoulos B."/>
            <person name="Lu D."/>
            <person name="Skrede I."/>
            <person name="Drula E."/>
            <person name="Henrissat B."/>
            <person name="Morin E."/>
            <person name="Kohler A."/>
            <person name="Barry K."/>
            <person name="LaButti K."/>
            <person name="Morin E."/>
            <person name="Salamov A."/>
            <person name="Lipzen A."/>
            <person name="Mereny Z."/>
            <person name="Hegedus B."/>
            <person name="Baldrian P."/>
            <person name="Stursova M."/>
            <person name="Weitz H."/>
            <person name="Taylor A."/>
            <person name="Grigoriev I.V."/>
            <person name="Nagy L.G."/>
            <person name="Martin F."/>
            <person name="Kauserud H."/>
        </authorList>
    </citation>
    <scope>NUCLEOTIDE SEQUENCE</scope>
    <source>
        <strain evidence="2">9144</strain>
    </source>
</reference>
<evidence type="ECO:0000256" key="1">
    <source>
        <dbReference type="SAM" id="MobiDB-lite"/>
    </source>
</evidence>
<dbReference type="AlphaFoldDB" id="A0AAD6V8A0"/>
<sequence>MSQIDEWDVPDRPSSGGPGGIPPAEWPIKGPSPITSSSAARPAAPPPALLPPHPLPAACASPPRRPAACRPAAPPPCHPAAPLPAACSIPPPSPVPPPSSRLRRLSCRLPPAARRPPLPESRRTYPMTGGGWAIGGGAMTDGLLMLCRVMSYDVNCRRFVPDTPPSSTMPEASRL</sequence>
<feature type="compositionally biased region" description="Low complexity" evidence="1">
    <location>
        <begin position="31"/>
        <end position="42"/>
    </location>
</feature>
<accession>A0AAD6V8A0</accession>
<name>A0AAD6V8A0_9AGAR</name>